<comment type="caution">
    <text evidence="1">The sequence shown here is derived from an EMBL/GenBank/DDBJ whole genome shotgun (WGS) entry which is preliminary data.</text>
</comment>
<name>A0ABP3QQ49_9HYPH</name>
<protein>
    <submittedName>
        <fullName evidence="1">Uncharacterized protein</fullName>
    </submittedName>
</protein>
<keyword evidence="2" id="KW-1185">Reference proteome</keyword>
<evidence type="ECO:0000313" key="2">
    <source>
        <dbReference type="Proteomes" id="UP001424441"/>
    </source>
</evidence>
<organism evidence="1 2">
    <name type="scientific">Paenochrobactrum glaciei</name>
    <dbReference type="NCBI Taxonomy" id="486407"/>
    <lineage>
        <taxon>Bacteria</taxon>
        <taxon>Pseudomonadati</taxon>
        <taxon>Pseudomonadota</taxon>
        <taxon>Alphaproteobacteria</taxon>
        <taxon>Hyphomicrobiales</taxon>
        <taxon>Brucellaceae</taxon>
        <taxon>Paenochrobactrum</taxon>
    </lineage>
</organism>
<evidence type="ECO:0000313" key="1">
    <source>
        <dbReference type="EMBL" id="GAA0594511.1"/>
    </source>
</evidence>
<sequence length="54" mass="6193">MQGGGERLEIAHLSDCKHDKKILSMFHENAIRDYYKKCSKLALSNSASVRDLKR</sequence>
<accession>A0ABP3QQ49</accession>
<dbReference type="EMBL" id="BAAADE010000001">
    <property type="protein sequence ID" value="GAA0594511.1"/>
    <property type="molecule type" value="Genomic_DNA"/>
</dbReference>
<dbReference type="Proteomes" id="UP001424441">
    <property type="component" value="Unassembled WGS sequence"/>
</dbReference>
<gene>
    <name evidence="1" type="ORF">GCM10008943_07030</name>
</gene>
<reference evidence="2" key="1">
    <citation type="journal article" date="2019" name="Int. J. Syst. Evol. Microbiol.">
        <title>The Global Catalogue of Microorganisms (GCM) 10K type strain sequencing project: providing services to taxonomists for standard genome sequencing and annotation.</title>
        <authorList>
            <consortium name="The Broad Institute Genomics Platform"/>
            <consortium name="The Broad Institute Genome Sequencing Center for Infectious Disease"/>
            <person name="Wu L."/>
            <person name="Ma J."/>
        </authorList>
    </citation>
    <scope>NUCLEOTIDE SEQUENCE [LARGE SCALE GENOMIC DNA]</scope>
    <source>
        <strain evidence="2">JCM 15115</strain>
    </source>
</reference>
<proteinExistence type="predicted"/>